<dbReference type="EMBL" id="CAADRP010001001">
    <property type="protein sequence ID" value="VFU34209.1"/>
    <property type="molecule type" value="Genomic_DNA"/>
</dbReference>
<evidence type="ECO:0000313" key="2">
    <source>
        <dbReference type="EMBL" id="VFU34209.1"/>
    </source>
</evidence>
<dbReference type="AlphaFoldDB" id="A0A6N2L211"/>
<organism evidence="2">
    <name type="scientific">Salix viminalis</name>
    <name type="common">Common osier</name>
    <name type="synonym">Basket willow</name>
    <dbReference type="NCBI Taxonomy" id="40686"/>
    <lineage>
        <taxon>Eukaryota</taxon>
        <taxon>Viridiplantae</taxon>
        <taxon>Streptophyta</taxon>
        <taxon>Embryophyta</taxon>
        <taxon>Tracheophyta</taxon>
        <taxon>Spermatophyta</taxon>
        <taxon>Magnoliopsida</taxon>
        <taxon>eudicotyledons</taxon>
        <taxon>Gunneridae</taxon>
        <taxon>Pentapetalae</taxon>
        <taxon>rosids</taxon>
        <taxon>fabids</taxon>
        <taxon>Malpighiales</taxon>
        <taxon>Salicaceae</taxon>
        <taxon>Saliceae</taxon>
        <taxon>Salix</taxon>
    </lineage>
</organism>
<proteinExistence type="predicted"/>
<name>A0A6N2L211_SALVM</name>
<keyword evidence="1" id="KW-0732">Signal</keyword>
<feature type="signal peptide" evidence="1">
    <location>
        <begin position="1"/>
        <end position="19"/>
    </location>
</feature>
<gene>
    <name evidence="2" type="ORF">SVIM_LOCUS162748</name>
</gene>
<feature type="chain" id="PRO_5026958811" evidence="1">
    <location>
        <begin position="20"/>
        <end position="176"/>
    </location>
</feature>
<evidence type="ECO:0000256" key="1">
    <source>
        <dbReference type="SAM" id="SignalP"/>
    </source>
</evidence>
<sequence length="176" mass="16526">MKLLLSSWADFLLLMGVMVLKISIDVGSGGGGGGGINVSDGGDDTVDVGGAGDVSMGVMVVLVDRGLVGRGEGSGGWGSDGLIGDGGEVTDAPQVVVVEATGGEKTGIVIGSGDRTGVTEGVGVGLESGGIAGGNITTTGDGGEAYGSICGIVGGLVLSIPAGGCDGGRGCEVAAG</sequence>
<reference evidence="2" key="1">
    <citation type="submission" date="2019-03" db="EMBL/GenBank/DDBJ databases">
        <authorList>
            <person name="Mank J."/>
            <person name="Almeida P."/>
        </authorList>
    </citation>
    <scope>NUCLEOTIDE SEQUENCE</scope>
    <source>
        <strain evidence="2">78183</strain>
    </source>
</reference>
<accession>A0A6N2L211</accession>
<protein>
    <submittedName>
        <fullName evidence="2">Uncharacterized protein</fullName>
    </submittedName>
</protein>